<dbReference type="PANTHER" id="PTHR43014">
    <property type="entry name" value="MERCURIC REDUCTASE"/>
    <property type="match status" value="1"/>
</dbReference>
<keyword evidence="5 11" id="KW-0560">Oxidoreductase</keyword>
<feature type="binding site" evidence="9">
    <location>
        <begin position="140"/>
        <end position="142"/>
    </location>
    <ligand>
        <name>FAD</name>
        <dbReference type="ChEBI" id="CHEBI:57692"/>
    </ligand>
</feature>
<evidence type="ECO:0000256" key="11">
    <source>
        <dbReference type="RuleBase" id="RU003691"/>
    </source>
</evidence>
<keyword evidence="2 11" id="KW-0285">Flavoprotein</keyword>
<dbReference type="RefSeq" id="WP_185676249.1">
    <property type="nucleotide sequence ID" value="NZ_JACHVB010000035.1"/>
</dbReference>
<reference evidence="14 15" key="1">
    <citation type="submission" date="2020-07" db="EMBL/GenBank/DDBJ databases">
        <authorList>
            <person name="Feng X."/>
        </authorList>
    </citation>
    <scope>NUCLEOTIDE SEQUENCE [LARGE SCALE GENOMIC DNA]</scope>
    <source>
        <strain evidence="14 15">JCM31066</strain>
    </source>
</reference>
<dbReference type="Gene3D" id="3.30.390.30">
    <property type="match status" value="1"/>
</dbReference>
<feature type="binding site" evidence="9">
    <location>
        <position position="308"/>
    </location>
    <ligand>
        <name>FAD</name>
        <dbReference type="ChEBI" id="CHEBI:57692"/>
    </ligand>
</feature>
<evidence type="ECO:0000256" key="7">
    <source>
        <dbReference type="ARBA" id="ARBA00023284"/>
    </source>
</evidence>
<comment type="similarity">
    <text evidence="1 11">Belongs to the class-I pyridine nucleotide-disulfide oxidoreductase family.</text>
</comment>
<evidence type="ECO:0000256" key="6">
    <source>
        <dbReference type="ARBA" id="ARBA00023157"/>
    </source>
</evidence>
<sequence>MAEHFDFIVIGGGSAGYAAARTARETRERVAIVDGGSTLGGLCILRGCMPSKTLIYSAEILHLARLADRFGLNIPVAKADMPRLHERKLRTIAEFAEYRQEQLASERFSLFRNRARFTGERELTLDDGTVLTADAFLVATGSVVACPPVPGLKESSPWTSDDVLDLDRLPESVIVLGGGVVACELAQFLHRIGSRVTQIQRSPHILKEQSPEAAAVVEEVFRGEGIELITGTQLRQVERTNKGFRVSFEHDGKLMVREAAHLLNALGRQPATDGLGLETAGVTLRKSGHIQTNEFQQSTNSAVYAAGDVAGPHEIVHVAIMQGELAARHATGRPAQPVDYDALVSIVFTDPQIAHAGIPEAELKKRGIAYVSADYPFDDHGKSILMEAKHGFVKVLAEKGTGRLLGAECVGKDASELIHSLAVGIALKASAADLLKTHWYHPTLSEIWTYPLEDVLEEL</sequence>
<keyword evidence="9" id="KW-0520">NAD</keyword>
<comment type="caution">
    <text evidence="14">The sequence shown here is derived from an EMBL/GenBank/DDBJ whole genome shotgun (WGS) entry which is preliminary data.</text>
</comment>
<evidence type="ECO:0000256" key="5">
    <source>
        <dbReference type="ARBA" id="ARBA00023002"/>
    </source>
</evidence>
<dbReference type="EMBL" id="JACHVB010000035">
    <property type="protein sequence ID" value="MBC2595294.1"/>
    <property type="molecule type" value="Genomic_DNA"/>
</dbReference>
<proteinExistence type="inferred from homology"/>
<comment type="cofactor">
    <cofactor evidence="9">
        <name>FAD</name>
        <dbReference type="ChEBI" id="CHEBI:57692"/>
    </cofactor>
    <text evidence="9">Binds 1 FAD per subunit.</text>
</comment>
<accession>A0A842HIA1</accession>
<evidence type="ECO:0000313" key="14">
    <source>
        <dbReference type="EMBL" id="MBC2595294.1"/>
    </source>
</evidence>
<dbReference type="SUPFAM" id="SSF51905">
    <property type="entry name" value="FAD/NAD(P)-binding domain"/>
    <property type="match status" value="1"/>
</dbReference>
<feature type="active site" description="Proton acceptor" evidence="8">
    <location>
        <position position="441"/>
    </location>
</feature>
<dbReference type="Proteomes" id="UP000546464">
    <property type="component" value="Unassembled WGS sequence"/>
</dbReference>
<feature type="disulfide bond" description="Redox-active" evidence="10">
    <location>
        <begin position="43"/>
        <end position="48"/>
    </location>
</feature>
<keyword evidence="9" id="KW-0547">Nucleotide-binding</keyword>
<feature type="binding site" evidence="9">
    <location>
        <position position="267"/>
    </location>
    <ligand>
        <name>NAD(+)</name>
        <dbReference type="ChEBI" id="CHEBI:57540"/>
    </ligand>
</feature>
<evidence type="ECO:0000256" key="1">
    <source>
        <dbReference type="ARBA" id="ARBA00007532"/>
    </source>
</evidence>
<dbReference type="InterPro" id="IPR036188">
    <property type="entry name" value="FAD/NAD-bd_sf"/>
</dbReference>
<dbReference type="PANTHER" id="PTHR43014:SF2">
    <property type="entry name" value="MERCURIC REDUCTASE"/>
    <property type="match status" value="1"/>
</dbReference>
<protein>
    <submittedName>
        <fullName evidence="14">Dihydrolipoyl dehydrogenase</fullName>
    </submittedName>
</protein>
<dbReference type="InterPro" id="IPR004099">
    <property type="entry name" value="Pyr_nucl-diS_OxRdtase_dimer"/>
</dbReference>
<evidence type="ECO:0000256" key="9">
    <source>
        <dbReference type="PIRSR" id="PIRSR000350-3"/>
    </source>
</evidence>
<evidence type="ECO:0000313" key="15">
    <source>
        <dbReference type="Proteomes" id="UP000546464"/>
    </source>
</evidence>
<dbReference type="Gene3D" id="3.50.50.60">
    <property type="entry name" value="FAD/NAD(P)-binding domain"/>
    <property type="match status" value="2"/>
</dbReference>
<evidence type="ECO:0000259" key="12">
    <source>
        <dbReference type="Pfam" id="PF02852"/>
    </source>
</evidence>
<feature type="binding site" evidence="9">
    <location>
        <begin position="177"/>
        <end position="184"/>
    </location>
    <ligand>
        <name>NAD(+)</name>
        <dbReference type="ChEBI" id="CHEBI:57540"/>
    </ligand>
</feature>
<dbReference type="InterPro" id="IPR016156">
    <property type="entry name" value="FAD/NAD-linked_Rdtase_dimer_sf"/>
</dbReference>
<feature type="binding site" evidence="9">
    <location>
        <position position="52"/>
    </location>
    <ligand>
        <name>FAD</name>
        <dbReference type="ChEBI" id="CHEBI:57692"/>
    </ligand>
</feature>
<dbReference type="GO" id="GO:0016668">
    <property type="term" value="F:oxidoreductase activity, acting on a sulfur group of donors, NAD(P) as acceptor"/>
    <property type="evidence" value="ECO:0007669"/>
    <property type="project" value="InterPro"/>
</dbReference>
<dbReference type="PRINTS" id="PR00411">
    <property type="entry name" value="PNDRDTASEI"/>
</dbReference>
<dbReference type="PIRSF" id="PIRSF000350">
    <property type="entry name" value="Mercury_reductase_MerA"/>
    <property type="match status" value="1"/>
</dbReference>
<evidence type="ECO:0000259" key="13">
    <source>
        <dbReference type="Pfam" id="PF07992"/>
    </source>
</evidence>
<feature type="domain" description="FAD/NAD(P)-binding" evidence="13">
    <location>
        <begin position="5"/>
        <end position="323"/>
    </location>
</feature>
<dbReference type="GO" id="GO:0050660">
    <property type="term" value="F:flavin adenine dinucleotide binding"/>
    <property type="evidence" value="ECO:0007669"/>
    <property type="project" value="TreeGrafter"/>
</dbReference>
<evidence type="ECO:0000256" key="8">
    <source>
        <dbReference type="PIRSR" id="PIRSR000350-2"/>
    </source>
</evidence>
<evidence type="ECO:0000256" key="4">
    <source>
        <dbReference type="ARBA" id="ARBA00022857"/>
    </source>
</evidence>
<gene>
    <name evidence="14" type="ORF">H5P28_13580</name>
</gene>
<keyword evidence="6" id="KW-1015">Disulfide bond</keyword>
<keyword evidence="15" id="KW-1185">Reference proteome</keyword>
<name>A0A842HIA1_9BACT</name>
<dbReference type="AlphaFoldDB" id="A0A842HIA1"/>
<dbReference type="FunFam" id="3.30.390.30:FF:000001">
    <property type="entry name" value="Dihydrolipoyl dehydrogenase"/>
    <property type="match status" value="1"/>
</dbReference>
<keyword evidence="4" id="KW-0521">NADP</keyword>
<feature type="domain" description="Pyridine nucleotide-disulphide oxidoreductase dimerisation" evidence="12">
    <location>
        <begin position="345"/>
        <end position="448"/>
    </location>
</feature>
<keyword evidence="3 9" id="KW-0274">FAD</keyword>
<dbReference type="PRINTS" id="PR00368">
    <property type="entry name" value="FADPNR"/>
</dbReference>
<evidence type="ECO:0000256" key="3">
    <source>
        <dbReference type="ARBA" id="ARBA00022827"/>
    </source>
</evidence>
<dbReference type="InterPro" id="IPR012999">
    <property type="entry name" value="Pyr_OxRdtase_I_AS"/>
</dbReference>
<organism evidence="14 15">
    <name type="scientific">Ruficoccus amylovorans</name>
    <dbReference type="NCBI Taxonomy" id="1804625"/>
    <lineage>
        <taxon>Bacteria</taxon>
        <taxon>Pseudomonadati</taxon>
        <taxon>Verrucomicrobiota</taxon>
        <taxon>Opitutia</taxon>
        <taxon>Puniceicoccales</taxon>
        <taxon>Cerasicoccaceae</taxon>
        <taxon>Ruficoccus</taxon>
    </lineage>
</organism>
<dbReference type="Pfam" id="PF07992">
    <property type="entry name" value="Pyr_redox_2"/>
    <property type="match status" value="1"/>
</dbReference>
<dbReference type="GO" id="GO:0003955">
    <property type="term" value="F:NAD(P)H dehydrogenase (quinone) activity"/>
    <property type="evidence" value="ECO:0007669"/>
    <property type="project" value="TreeGrafter"/>
</dbReference>
<dbReference type="Pfam" id="PF02852">
    <property type="entry name" value="Pyr_redox_dim"/>
    <property type="match status" value="1"/>
</dbReference>
<evidence type="ECO:0000256" key="2">
    <source>
        <dbReference type="ARBA" id="ARBA00022630"/>
    </source>
</evidence>
<evidence type="ECO:0000256" key="10">
    <source>
        <dbReference type="PIRSR" id="PIRSR000350-4"/>
    </source>
</evidence>
<keyword evidence="7 11" id="KW-0676">Redox-active center</keyword>
<dbReference type="InterPro" id="IPR001100">
    <property type="entry name" value="Pyr_nuc-diS_OxRdtase"/>
</dbReference>
<dbReference type="InterPro" id="IPR023753">
    <property type="entry name" value="FAD/NAD-binding_dom"/>
</dbReference>
<dbReference type="PROSITE" id="PS00076">
    <property type="entry name" value="PYRIDINE_REDOX_1"/>
    <property type="match status" value="1"/>
</dbReference>
<dbReference type="SUPFAM" id="SSF55424">
    <property type="entry name" value="FAD/NAD-linked reductases, dimerisation (C-terminal) domain"/>
    <property type="match status" value="1"/>
</dbReference>